<gene>
    <name evidence="2" type="ORF">KHQ06_14780</name>
</gene>
<dbReference type="InterPro" id="IPR053146">
    <property type="entry name" value="QDO-like"/>
</dbReference>
<evidence type="ECO:0000313" key="2">
    <source>
        <dbReference type="EMBL" id="QVI23946.1"/>
    </source>
</evidence>
<dbReference type="PANTHER" id="PTHR36440">
    <property type="entry name" value="PUTATIVE (AFU_ORTHOLOGUE AFUA_8G07350)-RELATED"/>
    <property type="match status" value="1"/>
</dbReference>
<sequence>MTETEHLLWKVTADDTGGHFDAAEVTALPFVSGPPQHIHDRSDEIFYVLEGTLRVLLGEDLHDAEAGALVYIPRGTSHTWINGGTTPVRFLTMYVPGGMQGFFEATAPLVQQIPPDLDALAAAAGQFDTRLSGPPLPPFSPS</sequence>
<dbReference type="Proteomes" id="UP000683310">
    <property type="component" value="Chromosome"/>
</dbReference>
<accession>A0ABX8CVL8</accession>
<proteinExistence type="predicted"/>
<feature type="domain" description="Cupin type-2" evidence="1">
    <location>
        <begin position="34"/>
        <end position="94"/>
    </location>
</feature>
<dbReference type="InterPro" id="IPR013096">
    <property type="entry name" value="Cupin_2"/>
</dbReference>
<organism evidence="2 3">
    <name type="scientific">Nocardia tengchongensis</name>
    <dbReference type="NCBI Taxonomy" id="2055889"/>
    <lineage>
        <taxon>Bacteria</taxon>
        <taxon>Bacillati</taxon>
        <taxon>Actinomycetota</taxon>
        <taxon>Actinomycetes</taxon>
        <taxon>Mycobacteriales</taxon>
        <taxon>Nocardiaceae</taxon>
        <taxon>Nocardia</taxon>
    </lineage>
</organism>
<dbReference type="Gene3D" id="2.60.120.10">
    <property type="entry name" value="Jelly Rolls"/>
    <property type="match status" value="1"/>
</dbReference>
<dbReference type="InterPro" id="IPR011051">
    <property type="entry name" value="RmlC_Cupin_sf"/>
</dbReference>
<name>A0ABX8CVL8_9NOCA</name>
<dbReference type="EMBL" id="CP074371">
    <property type="protein sequence ID" value="QVI23946.1"/>
    <property type="molecule type" value="Genomic_DNA"/>
</dbReference>
<dbReference type="Pfam" id="PF07883">
    <property type="entry name" value="Cupin_2"/>
    <property type="match status" value="1"/>
</dbReference>
<keyword evidence="3" id="KW-1185">Reference proteome</keyword>
<protein>
    <submittedName>
        <fullName evidence="2">Cupin domain-containing protein</fullName>
    </submittedName>
</protein>
<reference evidence="2 3" key="1">
    <citation type="submission" date="2021-04" db="EMBL/GenBank/DDBJ databases">
        <title>Nocardia tengchongensis.</title>
        <authorList>
            <person name="Zhuang k."/>
            <person name="Ran Y."/>
            <person name="Li W."/>
        </authorList>
    </citation>
    <scope>NUCLEOTIDE SEQUENCE [LARGE SCALE GENOMIC DNA]</scope>
    <source>
        <strain evidence="2 3">CFH S0057</strain>
    </source>
</reference>
<dbReference type="SUPFAM" id="SSF51182">
    <property type="entry name" value="RmlC-like cupins"/>
    <property type="match status" value="1"/>
</dbReference>
<dbReference type="PANTHER" id="PTHR36440:SF1">
    <property type="entry name" value="PUTATIVE (AFU_ORTHOLOGUE AFUA_8G07350)-RELATED"/>
    <property type="match status" value="1"/>
</dbReference>
<evidence type="ECO:0000259" key="1">
    <source>
        <dbReference type="Pfam" id="PF07883"/>
    </source>
</evidence>
<evidence type="ECO:0000313" key="3">
    <source>
        <dbReference type="Proteomes" id="UP000683310"/>
    </source>
</evidence>
<dbReference type="InterPro" id="IPR014710">
    <property type="entry name" value="RmlC-like_jellyroll"/>
</dbReference>